<feature type="coiled-coil region" evidence="1">
    <location>
        <begin position="122"/>
        <end position="149"/>
    </location>
</feature>
<organism evidence="3 4">
    <name type="scientific">Dioscorea cayennensis subsp. rotundata</name>
    <name type="common">White Guinea yam</name>
    <name type="synonym">Dioscorea rotundata</name>
    <dbReference type="NCBI Taxonomy" id="55577"/>
    <lineage>
        <taxon>Eukaryota</taxon>
        <taxon>Viridiplantae</taxon>
        <taxon>Streptophyta</taxon>
        <taxon>Embryophyta</taxon>
        <taxon>Tracheophyta</taxon>
        <taxon>Spermatophyta</taxon>
        <taxon>Magnoliopsida</taxon>
        <taxon>Liliopsida</taxon>
        <taxon>Dioscoreales</taxon>
        <taxon>Dioscoreaceae</taxon>
        <taxon>Dioscorea</taxon>
    </lineage>
</organism>
<dbReference type="PANTHER" id="PTHR34048">
    <property type="entry name" value="LOW-DENSITY RECEPTOR-LIKE PROTEIN"/>
    <property type="match status" value="1"/>
</dbReference>
<accession>A0AB40C2Q4</accession>
<dbReference type="GeneID" id="120270607"/>
<keyword evidence="3" id="KW-1185">Reference proteome</keyword>
<proteinExistence type="predicted"/>
<reference evidence="3" key="1">
    <citation type="submission" date="2025-05" db="UniProtKB">
        <authorList>
            <consortium name="RefSeq"/>
        </authorList>
    </citation>
    <scope>NUCLEOTIDE SEQUENCE [LARGE SCALE GENOMIC DNA]</scope>
</reference>
<sequence>MAALPNSIVTSRALLPPSFSDRSLKSSDLSLVIFGRKSMNFSPSLLSRARISTHKKRVVVQAAFGDTGRPSSASIFVGGFVLGGLIMGALGCIYAPQISKALAGTDKKDLMRKLPKFIYDEEKALEKTRKILEAKIEQLNAAIDGVSSQLRGDETPNGMPVVSDEIEAGI</sequence>
<dbReference type="PANTHER" id="PTHR34048:SF5">
    <property type="entry name" value="INNER MEMBRANE LOCALIZED PROTEIN"/>
    <property type="match status" value="1"/>
</dbReference>
<keyword evidence="2" id="KW-0812">Transmembrane</keyword>
<dbReference type="GO" id="GO:0009535">
    <property type="term" value="C:chloroplast thylakoid membrane"/>
    <property type="evidence" value="ECO:0007669"/>
    <property type="project" value="TreeGrafter"/>
</dbReference>
<keyword evidence="2" id="KW-1133">Transmembrane helix</keyword>
<dbReference type="InterPro" id="IPR040377">
    <property type="entry name" value="Ssl2009-like"/>
</dbReference>
<dbReference type="GO" id="GO:0009706">
    <property type="term" value="C:chloroplast inner membrane"/>
    <property type="evidence" value="ECO:0007669"/>
    <property type="project" value="TreeGrafter"/>
</dbReference>
<evidence type="ECO:0000313" key="4">
    <source>
        <dbReference type="RefSeq" id="XP_039133629.1"/>
    </source>
</evidence>
<name>A0AB40C2Q4_DIOCR</name>
<evidence type="ECO:0000256" key="1">
    <source>
        <dbReference type="SAM" id="Coils"/>
    </source>
</evidence>
<evidence type="ECO:0000313" key="3">
    <source>
        <dbReference type="Proteomes" id="UP001515500"/>
    </source>
</evidence>
<gene>
    <name evidence="4" type="primary">LOC120270607</name>
</gene>
<evidence type="ECO:0000256" key="2">
    <source>
        <dbReference type="SAM" id="Phobius"/>
    </source>
</evidence>
<reference evidence="4" key="2">
    <citation type="submission" date="2025-08" db="UniProtKB">
        <authorList>
            <consortium name="RefSeq"/>
        </authorList>
    </citation>
    <scope>IDENTIFICATION</scope>
</reference>
<protein>
    <submittedName>
        <fullName evidence="4">Uncharacterized protein LOC120270607 isoform X1</fullName>
    </submittedName>
</protein>
<dbReference type="Proteomes" id="UP001515500">
    <property type="component" value="Chromosome 1"/>
</dbReference>
<feature type="transmembrane region" description="Helical" evidence="2">
    <location>
        <begin position="73"/>
        <end position="95"/>
    </location>
</feature>
<dbReference type="AlphaFoldDB" id="A0AB40C2Q4"/>
<keyword evidence="2" id="KW-0472">Membrane</keyword>
<keyword evidence="1" id="KW-0175">Coiled coil</keyword>
<dbReference type="RefSeq" id="XP_039133629.1">
    <property type="nucleotide sequence ID" value="XM_039277695.1"/>
</dbReference>